<evidence type="ECO:0000256" key="6">
    <source>
        <dbReference type="ARBA" id="ARBA00022837"/>
    </source>
</evidence>
<feature type="chain" id="PRO_5037686857" evidence="8">
    <location>
        <begin position="22"/>
        <end position="533"/>
    </location>
</feature>
<keyword evidence="4 8" id="KW-0732">Signal</keyword>
<dbReference type="SUPFAM" id="SSF53474">
    <property type="entry name" value="alpha/beta-Hydrolases"/>
    <property type="match status" value="1"/>
</dbReference>
<evidence type="ECO:0000256" key="2">
    <source>
        <dbReference type="ARBA" id="ARBA00022487"/>
    </source>
</evidence>
<dbReference type="GO" id="GO:0046872">
    <property type="term" value="F:metal ion binding"/>
    <property type="evidence" value="ECO:0007669"/>
    <property type="project" value="UniProtKB-KW"/>
</dbReference>
<dbReference type="Proteomes" id="UP000642070">
    <property type="component" value="Unassembled WGS sequence"/>
</dbReference>
<name>A0A917U1B1_9ACTN</name>
<keyword evidence="6" id="KW-0106">Calcium</keyword>
<dbReference type="AlphaFoldDB" id="A0A917U1B1"/>
<feature type="signal peptide" evidence="8">
    <location>
        <begin position="1"/>
        <end position="21"/>
    </location>
</feature>
<accession>A0A917U1B1</accession>
<keyword evidence="2" id="KW-0719">Serine esterase</keyword>
<dbReference type="RefSeq" id="WP_190253298.1">
    <property type="nucleotide sequence ID" value="NZ_BMPI01000032.1"/>
</dbReference>
<reference evidence="9" key="2">
    <citation type="submission" date="2020-09" db="EMBL/GenBank/DDBJ databases">
        <authorList>
            <person name="Sun Q."/>
            <person name="Ohkuma M."/>
        </authorList>
    </citation>
    <scope>NUCLEOTIDE SEQUENCE</scope>
    <source>
        <strain evidence="9">JCM 19831</strain>
    </source>
</reference>
<keyword evidence="5" id="KW-0378">Hydrolase</keyword>
<evidence type="ECO:0000256" key="7">
    <source>
        <dbReference type="ARBA" id="ARBA00023157"/>
    </source>
</evidence>
<dbReference type="InterPro" id="IPR011118">
    <property type="entry name" value="Tannase/feruloyl_esterase"/>
</dbReference>
<dbReference type="PANTHER" id="PTHR33938">
    <property type="entry name" value="FERULOYL ESTERASE B-RELATED"/>
    <property type="match status" value="1"/>
</dbReference>
<comment type="similarity">
    <text evidence="1">Belongs to the tannase family.</text>
</comment>
<proteinExistence type="inferred from homology"/>
<sequence length="533" mass="56561">MTRRRLTFVAAIMVVAGVACAALAGAAARADRGGGGCPRLPAPTMPGARILSVSVIARPGTTGNFRIPGKPGRPATGGAPATCDVTVVLTHPPFGDRVRIRIWLPTTTWNGRFQAVGGGGFVAGDFKRAFVSAVQRGYAAAATDAGVPTARSEHPTWALRHDRTINTALLDNFAYRSVHDLSRVGEQITTRFYGRPPAYSYFTGCSTGGRQGLVEAQRYPGDFDGILAAAPAISWNRLTFAQLWPQVVMNDAGVYPTACEFAAFNRAAVAACDGDDGVTDGVIGHPETCRFDPGELVGTMVRCHGTMIRISPAVADVVRRIWQGPVTRTGRPLWYGLLPGASFSWLAGTVKPLIGPRRGAPFPLAADWIRYFVQRRPAFDTSTVGYPQYERMFGESVARYDAVIGSDDADLSAFRAAGGKMITWHGLADQAVFPQGTVEYRSRVDAATGGTGTTDQFFRVFLAPGVAHCSGGAGPAPTDPLAALVDWVEHGRAPDTLPAATTDAHGRRIGRDLCRYPLVGYAAPHAADGGSCR</sequence>
<evidence type="ECO:0000256" key="8">
    <source>
        <dbReference type="SAM" id="SignalP"/>
    </source>
</evidence>
<gene>
    <name evidence="9" type="ORF">GCM10007977_059850</name>
</gene>
<dbReference type="Pfam" id="PF07519">
    <property type="entry name" value="Tannase"/>
    <property type="match status" value="1"/>
</dbReference>
<evidence type="ECO:0000256" key="4">
    <source>
        <dbReference type="ARBA" id="ARBA00022729"/>
    </source>
</evidence>
<keyword evidence="7" id="KW-1015">Disulfide bond</keyword>
<dbReference type="PANTHER" id="PTHR33938:SF8">
    <property type="entry name" value="CARBOXYLIC ESTER HYDROLASE"/>
    <property type="match status" value="1"/>
</dbReference>
<protein>
    <submittedName>
        <fullName evidence="9">Tannase</fullName>
    </submittedName>
</protein>
<organism evidence="9 10">
    <name type="scientific">Dactylosporangium sucinum</name>
    <dbReference type="NCBI Taxonomy" id="1424081"/>
    <lineage>
        <taxon>Bacteria</taxon>
        <taxon>Bacillati</taxon>
        <taxon>Actinomycetota</taxon>
        <taxon>Actinomycetes</taxon>
        <taxon>Micromonosporales</taxon>
        <taxon>Micromonosporaceae</taxon>
        <taxon>Dactylosporangium</taxon>
    </lineage>
</organism>
<evidence type="ECO:0000313" key="10">
    <source>
        <dbReference type="Proteomes" id="UP000642070"/>
    </source>
</evidence>
<evidence type="ECO:0000313" key="9">
    <source>
        <dbReference type="EMBL" id="GGM50149.1"/>
    </source>
</evidence>
<dbReference type="EMBL" id="BMPI01000032">
    <property type="protein sequence ID" value="GGM50149.1"/>
    <property type="molecule type" value="Genomic_DNA"/>
</dbReference>
<dbReference type="PROSITE" id="PS51257">
    <property type="entry name" value="PROKAR_LIPOPROTEIN"/>
    <property type="match status" value="1"/>
</dbReference>
<evidence type="ECO:0000256" key="3">
    <source>
        <dbReference type="ARBA" id="ARBA00022723"/>
    </source>
</evidence>
<keyword evidence="10" id="KW-1185">Reference proteome</keyword>
<evidence type="ECO:0000256" key="1">
    <source>
        <dbReference type="ARBA" id="ARBA00006249"/>
    </source>
</evidence>
<evidence type="ECO:0000256" key="5">
    <source>
        <dbReference type="ARBA" id="ARBA00022801"/>
    </source>
</evidence>
<comment type="caution">
    <text evidence="9">The sequence shown here is derived from an EMBL/GenBank/DDBJ whole genome shotgun (WGS) entry which is preliminary data.</text>
</comment>
<reference evidence="9" key="1">
    <citation type="journal article" date="2014" name="Int. J. Syst. Evol. Microbiol.">
        <title>Complete genome sequence of Corynebacterium casei LMG S-19264T (=DSM 44701T), isolated from a smear-ripened cheese.</title>
        <authorList>
            <consortium name="US DOE Joint Genome Institute (JGI-PGF)"/>
            <person name="Walter F."/>
            <person name="Albersmeier A."/>
            <person name="Kalinowski J."/>
            <person name="Ruckert C."/>
        </authorList>
    </citation>
    <scope>NUCLEOTIDE SEQUENCE</scope>
    <source>
        <strain evidence="9">JCM 19831</strain>
    </source>
</reference>
<keyword evidence="3" id="KW-0479">Metal-binding</keyword>
<dbReference type="GO" id="GO:0052689">
    <property type="term" value="F:carboxylic ester hydrolase activity"/>
    <property type="evidence" value="ECO:0007669"/>
    <property type="project" value="UniProtKB-KW"/>
</dbReference>
<dbReference type="InterPro" id="IPR029058">
    <property type="entry name" value="AB_hydrolase_fold"/>
</dbReference>